<organism evidence="3 4">
    <name type="scientific">Stereocaulon virgatum</name>
    <dbReference type="NCBI Taxonomy" id="373712"/>
    <lineage>
        <taxon>Eukaryota</taxon>
        <taxon>Fungi</taxon>
        <taxon>Dikarya</taxon>
        <taxon>Ascomycota</taxon>
        <taxon>Pezizomycotina</taxon>
        <taxon>Lecanoromycetes</taxon>
        <taxon>OSLEUM clade</taxon>
        <taxon>Lecanoromycetidae</taxon>
        <taxon>Lecanorales</taxon>
        <taxon>Lecanorineae</taxon>
        <taxon>Stereocaulaceae</taxon>
        <taxon>Stereocaulon</taxon>
    </lineage>
</organism>
<evidence type="ECO:0000313" key="3">
    <source>
        <dbReference type="EMBL" id="KAL2043562.1"/>
    </source>
</evidence>
<keyword evidence="4" id="KW-1185">Reference proteome</keyword>
<accession>A0ABR4AG40</accession>
<evidence type="ECO:0000259" key="2">
    <source>
        <dbReference type="Pfam" id="PF24883"/>
    </source>
</evidence>
<dbReference type="PANTHER" id="PTHR10039">
    <property type="entry name" value="AMELOGENIN"/>
    <property type="match status" value="1"/>
</dbReference>
<keyword evidence="1" id="KW-0677">Repeat</keyword>
<sequence>MSKFPSGNEDVAVAIVWIYCNYKDRKAQTLDHFLGTIASQLVQQQTDLLSDVVELYKKDSSIREAPPDPADIMELLDRKSRCYHTVFVVIDALYECNNEDRTGMRLVDALRRLQPNFRSLITSRPLSDIVEKFENEPQIAIRALGTDIRDLVRSHLEVEPRLNRRIQADAKPGRFLEDAVAEKSEGMFLIAKLHMDALVKWASTVRWLCAELWTSCRKS</sequence>
<evidence type="ECO:0000313" key="4">
    <source>
        <dbReference type="Proteomes" id="UP001590950"/>
    </source>
</evidence>
<dbReference type="InterPro" id="IPR056884">
    <property type="entry name" value="NPHP3-like_N"/>
</dbReference>
<dbReference type="EMBL" id="JBEFKJ010000011">
    <property type="protein sequence ID" value="KAL2043562.1"/>
    <property type="molecule type" value="Genomic_DNA"/>
</dbReference>
<gene>
    <name evidence="3" type="ORF">N7G274_003869</name>
</gene>
<feature type="domain" description="Nephrocystin 3-like N-terminal" evidence="2">
    <location>
        <begin position="14"/>
        <end position="124"/>
    </location>
</feature>
<dbReference type="Pfam" id="PF24883">
    <property type="entry name" value="NPHP3_N"/>
    <property type="match status" value="1"/>
</dbReference>
<dbReference type="Proteomes" id="UP001590950">
    <property type="component" value="Unassembled WGS sequence"/>
</dbReference>
<reference evidence="3 4" key="1">
    <citation type="submission" date="2024-09" db="EMBL/GenBank/DDBJ databases">
        <title>Rethinking Asexuality: The Enigmatic Case of Functional Sexual Genes in Lepraria (Stereocaulaceae).</title>
        <authorList>
            <person name="Doellman M."/>
            <person name="Sun Y."/>
            <person name="Barcenas-Pena A."/>
            <person name="Lumbsch H.T."/>
            <person name="Grewe F."/>
        </authorList>
    </citation>
    <scope>NUCLEOTIDE SEQUENCE [LARGE SCALE GENOMIC DNA]</scope>
    <source>
        <strain evidence="3 4">Mercado 3170</strain>
    </source>
</reference>
<comment type="caution">
    <text evidence="3">The sequence shown here is derived from an EMBL/GenBank/DDBJ whole genome shotgun (WGS) entry which is preliminary data.</text>
</comment>
<name>A0ABR4AG40_9LECA</name>
<protein>
    <recommendedName>
        <fullName evidence="2">Nephrocystin 3-like N-terminal domain-containing protein</fullName>
    </recommendedName>
</protein>
<evidence type="ECO:0000256" key="1">
    <source>
        <dbReference type="ARBA" id="ARBA00022737"/>
    </source>
</evidence>
<dbReference type="PANTHER" id="PTHR10039:SF15">
    <property type="entry name" value="NACHT DOMAIN-CONTAINING PROTEIN"/>
    <property type="match status" value="1"/>
</dbReference>
<proteinExistence type="predicted"/>